<evidence type="ECO:0000256" key="1">
    <source>
        <dbReference type="SAM" id="Phobius"/>
    </source>
</evidence>
<keyword evidence="1" id="KW-0812">Transmembrane</keyword>
<dbReference type="RefSeq" id="WP_126072425.1">
    <property type="nucleotide sequence ID" value="NZ_CP051166.1"/>
</dbReference>
<keyword evidence="1" id="KW-0472">Membrane</keyword>
<dbReference type="OrthoDB" id="6088058at2"/>
<comment type="caution">
    <text evidence="2">The sequence shown here is derived from an EMBL/GenBank/DDBJ whole genome shotgun (WGS) entry which is preliminary data.</text>
</comment>
<accession>A0A430HU61</accession>
<dbReference type="PANTHER" id="PTHR34368:SF1">
    <property type="entry name" value="OS01G0962200 PROTEIN"/>
    <property type="match status" value="1"/>
</dbReference>
<feature type="transmembrane region" description="Helical" evidence="1">
    <location>
        <begin position="42"/>
        <end position="65"/>
    </location>
</feature>
<reference evidence="2 3" key="1">
    <citation type="submission" date="2018-12" db="EMBL/GenBank/DDBJ databases">
        <authorList>
            <person name="Yang E."/>
        </authorList>
    </citation>
    <scope>NUCLEOTIDE SEQUENCE [LARGE SCALE GENOMIC DNA]</scope>
    <source>
        <strain evidence="2 3">SOD</strain>
    </source>
</reference>
<proteinExistence type="predicted"/>
<feature type="transmembrane region" description="Helical" evidence="1">
    <location>
        <begin position="186"/>
        <end position="210"/>
    </location>
</feature>
<feature type="transmembrane region" description="Helical" evidence="1">
    <location>
        <begin position="107"/>
        <end position="125"/>
    </location>
</feature>
<feature type="transmembrane region" description="Helical" evidence="1">
    <location>
        <begin position="77"/>
        <end position="95"/>
    </location>
</feature>
<name>A0A430HU61_9BURK</name>
<feature type="transmembrane region" description="Helical" evidence="1">
    <location>
        <begin position="157"/>
        <end position="174"/>
    </location>
</feature>
<feature type="transmembrane region" description="Helical" evidence="1">
    <location>
        <begin position="216"/>
        <end position="235"/>
    </location>
</feature>
<evidence type="ECO:0000313" key="2">
    <source>
        <dbReference type="EMBL" id="RSZ61040.1"/>
    </source>
</evidence>
<dbReference type="Proteomes" id="UP000278085">
    <property type="component" value="Unassembled WGS sequence"/>
</dbReference>
<organism evidence="2 3">
    <name type="scientific">Massilia atriviolacea</name>
    <dbReference type="NCBI Taxonomy" id="2495579"/>
    <lineage>
        <taxon>Bacteria</taxon>
        <taxon>Pseudomonadati</taxon>
        <taxon>Pseudomonadota</taxon>
        <taxon>Betaproteobacteria</taxon>
        <taxon>Burkholderiales</taxon>
        <taxon>Oxalobacteraceae</taxon>
        <taxon>Telluria group</taxon>
        <taxon>Massilia</taxon>
    </lineage>
</organism>
<protein>
    <submittedName>
        <fullName evidence="2">Alkaline phytoceramidase</fullName>
    </submittedName>
</protein>
<feature type="transmembrane region" description="Helical" evidence="1">
    <location>
        <begin position="12"/>
        <end position="30"/>
    </location>
</feature>
<gene>
    <name evidence="2" type="ORF">EJB06_02620</name>
</gene>
<sequence>MQLTHARPNIALYLGAILTAAMLLGGPIPQPDGYHAFADGRALSGLANAADVLSNLGFLLIGLYGLLHVRPSRPAHAMFFVAILMTAFGSSWYHLAPDDARLLWDRLPIALACVALLAAALEDAFPARFAALPTLAALCALGAASVFWWAATGNLGPYLLIQLAPLVLIPALQWQSGAAPARRRAFGIAIGLYVLAKLCELADGAILGAIEVVSGHTLKHVFATLAALVLARMIAARR</sequence>
<dbReference type="EMBL" id="RXLQ01000001">
    <property type="protein sequence ID" value="RSZ61040.1"/>
    <property type="molecule type" value="Genomic_DNA"/>
</dbReference>
<keyword evidence="1" id="KW-1133">Transmembrane helix</keyword>
<dbReference type="AlphaFoldDB" id="A0A430HU61"/>
<dbReference type="PANTHER" id="PTHR34368">
    <property type="entry name" value="OS01G0962200 PROTEIN"/>
    <property type="match status" value="1"/>
</dbReference>
<feature type="transmembrane region" description="Helical" evidence="1">
    <location>
        <begin position="132"/>
        <end position="151"/>
    </location>
</feature>
<evidence type="ECO:0000313" key="3">
    <source>
        <dbReference type="Proteomes" id="UP000278085"/>
    </source>
</evidence>
<keyword evidence="3" id="KW-1185">Reference proteome</keyword>